<keyword evidence="2" id="KW-1185">Reference proteome</keyword>
<protein>
    <submittedName>
        <fullName evidence="1">Uncharacterized protein</fullName>
    </submittedName>
</protein>
<evidence type="ECO:0000313" key="1">
    <source>
        <dbReference type="EMBL" id="EZA51883.1"/>
    </source>
</evidence>
<reference evidence="1 2" key="1">
    <citation type="journal article" date="2014" name="Curr. Biol.">
        <title>The genome of the clonal raider ant Cerapachys biroi.</title>
        <authorList>
            <person name="Oxley P.R."/>
            <person name="Ji L."/>
            <person name="Fetter-Pruneda I."/>
            <person name="McKenzie S.K."/>
            <person name="Li C."/>
            <person name="Hu H."/>
            <person name="Zhang G."/>
            <person name="Kronauer D.J."/>
        </authorList>
    </citation>
    <scope>NUCLEOTIDE SEQUENCE [LARGE SCALE GENOMIC DNA]</scope>
</reference>
<organism evidence="1 2">
    <name type="scientific">Ooceraea biroi</name>
    <name type="common">Clonal raider ant</name>
    <name type="synonym">Cerapachys biroi</name>
    <dbReference type="NCBI Taxonomy" id="2015173"/>
    <lineage>
        <taxon>Eukaryota</taxon>
        <taxon>Metazoa</taxon>
        <taxon>Ecdysozoa</taxon>
        <taxon>Arthropoda</taxon>
        <taxon>Hexapoda</taxon>
        <taxon>Insecta</taxon>
        <taxon>Pterygota</taxon>
        <taxon>Neoptera</taxon>
        <taxon>Endopterygota</taxon>
        <taxon>Hymenoptera</taxon>
        <taxon>Apocrita</taxon>
        <taxon>Aculeata</taxon>
        <taxon>Formicoidea</taxon>
        <taxon>Formicidae</taxon>
        <taxon>Dorylinae</taxon>
        <taxon>Ooceraea</taxon>
    </lineage>
</organism>
<name>A0A026W7B5_OOCBI</name>
<dbReference type="Proteomes" id="UP000053097">
    <property type="component" value="Unassembled WGS sequence"/>
</dbReference>
<gene>
    <name evidence="1" type="ORF">X777_09186</name>
</gene>
<dbReference type="EMBL" id="KK107366">
    <property type="protein sequence ID" value="EZA51883.1"/>
    <property type="molecule type" value="Genomic_DNA"/>
</dbReference>
<proteinExistence type="predicted"/>
<dbReference type="AlphaFoldDB" id="A0A026W7B5"/>
<evidence type="ECO:0000313" key="2">
    <source>
        <dbReference type="Proteomes" id="UP000053097"/>
    </source>
</evidence>
<sequence length="58" mass="6257">MPDARHGVSLYDAFKPLVNASTIRIAKAGEKNALLEKSERASDAKMIVAIVSLMNNAE</sequence>
<accession>A0A026W7B5</accession>